<proteinExistence type="predicted"/>
<protein>
    <recommendedName>
        <fullName evidence="2">3-hydroxyisobutyryl-CoA hydrolase</fullName>
        <ecNumber evidence="2">3.1.2.4</ecNumber>
    </recommendedName>
</protein>
<keyword evidence="3" id="KW-0378">Hydrolase</keyword>
<name>A0A1U9MAF6_9HYPH</name>
<reference evidence="5 6" key="1">
    <citation type="submission" date="2016-11" db="EMBL/GenBank/DDBJ databases">
        <title>Comparative genomics of Bartonella apis.</title>
        <authorList>
            <person name="Engel P."/>
        </authorList>
    </citation>
    <scope>NUCLEOTIDE SEQUENCE [LARGE SCALE GENOMIC DNA]</scope>
    <source>
        <strain evidence="5 6">BBC0178</strain>
    </source>
</reference>
<dbReference type="EMBL" id="CP015820">
    <property type="protein sequence ID" value="AQT42500.1"/>
    <property type="molecule type" value="Genomic_DNA"/>
</dbReference>
<comment type="catalytic activity">
    <reaction evidence="1">
        <text>3-hydroxy-2-methylpropanoyl-CoA + H2O = 3-hydroxy-2-methylpropanoate + CoA + H(+)</text>
        <dbReference type="Rhea" id="RHEA:20888"/>
        <dbReference type="ChEBI" id="CHEBI:11805"/>
        <dbReference type="ChEBI" id="CHEBI:15377"/>
        <dbReference type="ChEBI" id="CHEBI:15378"/>
        <dbReference type="ChEBI" id="CHEBI:57287"/>
        <dbReference type="ChEBI" id="CHEBI:57340"/>
        <dbReference type="EC" id="3.1.2.4"/>
    </reaction>
</comment>
<dbReference type="Pfam" id="PF16113">
    <property type="entry name" value="ECH_2"/>
    <property type="match status" value="1"/>
</dbReference>
<dbReference type="KEGG" id="bapa:BBC0178_010150"/>
<dbReference type="InterPro" id="IPR045004">
    <property type="entry name" value="ECH_dom"/>
</dbReference>
<evidence type="ECO:0000313" key="5">
    <source>
        <dbReference type="EMBL" id="AQT42500.1"/>
    </source>
</evidence>
<dbReference type="InterPro" id="IPR029045">
    <property type="entry name" value="ClpP/crotonase-like_dom_sf"/>
</dbReference>
<dbReference type="EC" id="3.1.2.4" evidence="2"/>
<organism evidence="5 6">
    <name type="scientific">Bartonella apihabitans</name>
    <dbReference type="NCBI Taxonomy" id="2750929"/>
    <lineage>
        <taxon>Bacteria</taxon>
        <taxon>Pseudomonadati</taxon>
        <taxon>Pseudomonadota</taxon>
        <taxon>Alphaproteobacteria</taxon>
        <taxon>Hyphomicrobiales</taxon>
        <taxon>Bartonellaceae</taxon>
        <taxon>Bartonella</taxon>
    </lineage>
</organism>
<gene>
    <name evidence="5" type="ORF">BBC0178_010150</name>
</gene>
<sequence>MNALSLDMLRALEKALHSWETDDDVLCVVVEGEGRSFCSGGDVVYAYKQGKAGHPAYDYFSSEYKLNSYIGRFPKPYIAILDGICMGGGAGISIHGSHRIVTENTTFAMPESAIGFFPDVGAGDFLSRLNGQFGMYLALTGARCKWGDCLQTGLATHAVSQDKLEDLRASIIEQGNPRPALEQYAIEVDFETNAETRSLIAECFNTDKLEEGINLLKQKADEGNDFAKETLATLLARSPTSLMVTWRAMKQCKPLGLDDCLKLENRVAHHMMDNHDFYEGVRAVLIDKDNEPHWQPENLAGVTDEIVDSYFQPVEKELDI</sequence>
<feature type="domain" description="Enoyl-CoA hydratase/isomerase" evidence="4">
    <location>
        <begin position="1"/>
        <end position="311"/>
    </location>
</feature>
<evidence type="ECO:0000256" key="2">
    <source>
        <dbReference type="ARBA" id="ARBA00011915"/>
    </source>
</evidence>
<evidence type="ECO:0000256" key="1">
    <source>
        <dbReference type="ARBA" id="ARBA00001709"/>
    </source>
</evidence>
<dbReference type="AlphaFoldDB" id="A0A1U9MAF6"/>
<accession>A0A1U9MAF6</accession>
<dbReference type="SUPFAM" id="SSF52096">
    <property type="entry name" value="ClpP/crotonase"/>
    <property type="match status" value="1"/>
</dbReference>
<dbReference type="Gene3D" id="3.90.226.10">
    <property type="entry name" value="2-enoyl-CoA Hydratase, Chain A, domain 1"/>
    <property type="match status" value="1"/>
</dbReference>
<dbReference type="GO" id="GO:0003860">
    <property type="term" value="F:3-hydroxyisobutyryl-CoA hydrolase activity"/>
    <property type="evidence" value="ECO:0007669"/>
    <property type="project" value="UniProtKB-EC"/>
</dbReference>
<dbReference type="PANTHER" id="PTHR43176">
    <property type="entry name" value="3-HYDROXYISOBUTYRYL-COA HYDROLASE-RELATED"/>
    <property type="match status" value="1"/>
</dbReference>
<dbReference type="PANTHER" id="PTHR43176:SF3">
    <property type="entry name" value="3-HYDROXYISOBUTYRYL-COA HYDROLASE, MITOCHONDRIAL"/>
    <property type="match status" value="1"/>
</dbReference>
<evidence type="ECO:0000313" key="6">
    <source>
        <dbReference type="Proteomes" id="UP000189660"/>
    </source>
</evidence>
<keyword evidence="6" id="KW-1185">Reference proteome</keyword>
<dbReference type="NCBIfam" id="NF004127">
    <property type="entry name" value="PRK05617.1"/>
    <property type="match status" value="1"/>
</dbReference>
<dbReference type="Proteomes" id="UP000189660">
    <property type="component" value="Chromosome"/>
</dbReference>
<dbReference type="InterPro" id="IPR032259">
    <property type="entry name" value="HIBYL-CoA-H"/>
</dbReference>
<evidence type="ECO:0000259" key="4">
    <source>
        <dbReference type="Pfam" id="PF16113"/>
    </source>
</evidence>
<dbReference type="GO" id="GO:0006574">
    <property type="term" value="P:L-valine catabolic process"/>
    <property type="evidence" value="ECO:0007669"/>
    <property type="project" value="TreeGrafter"/>
</dbReference>
<dbReference type="CDD" id="cd06558">
    <property type="entry name" value="crotonase-like"/>
    <property type="match status" value="1"/>
</dbReference>
<evidence type="ECO:0000256" key="3">
    <source>
        <dbReference type="ARBA" id="ARBA00022801"/>
    </source>
</evidence>